<dbReference type="PANTHER" id="PTHR33755">
    <property type="entry name" value="TOXIN PARE1-RELATED"/>
    <property type="match status" value="1"/>
</dbReference>
<sequence>MPRIQYLDSVKADLGDIARYVSRESGNTTIARQFVKALRQKCRNLATMPGTMGRDRSDLAPGLRSIACRGYIIFFRYVGDRFQIVNILEGHRDADRHFGTDTAPGDEG</sequence>
<comment type="caution">
    <text evidence="3">The sequence shown here is derived from an EMBL/GenBank/DDBJ whole genome shotgun (WGS) entry which is preliminary data.</text>
</comment>
<proteinExistence type="inferred from homology"/>
<gene>
    <name evidence="3" type="ORF">ACFFP0_21690</name>
</gene>
<comment type="similarity">
    <text evidence="1">Belongs to the RelE toxin family.</text>
</comment>
<organism evidence="3 4">
    <name type="scientific">Rhizobium puerariae</name>
    <dbReference type="NCBI Taxonomy" id="1585791"/>
    <lineage>
        <taxon>Bacteria</taxon>
        <taxon>Pseudomonadati</taxon>
        <taxon>Pseudomonadota</taxon>
        <taxon>Alphaproteobacteria</taxon>
        <taxon>Hyphomicrobiales</taxon>
        <taxon>Rhizobiaceae</taxon>
        <taxon>Rhizobium/Agrobacterium group</taxon>
        <taxon>Rhizobium</taxon>
    </lineage>
</organism>
<evidence type="ECO:0000313" key="3">
    <source>
        <dbReference type="EMBL" id="MFB9951470.1"/>
    </source>
</evidence>
<accession>A0ABV6ALG5</accession>
<protein>
    <submittedName>
        <fullName evidence="3">Type II toxin-antitoxin system RelE/ParE family toxin</fullName>
    </submittedName>
</protein>
<dbReference type="Gene3D" id="3.30.2310.20">
    <property type="entry name" value="RelE-like"/>
    <property type="match status" value="1"/>
</dbReference>
<dbReference type="PANTHER" id="PTHR33755:SF6">
    <property type="entry name" value="PLASMID STABILIZATION SYSTEM PROTEIN"/>
    <property type="match status" value="1"/>
</dbReference>
<keyword evidence="2" id="KW-1277">Toxin-antitoxin system</keyword>
<dbReference type="InterPro" id="IPR035093">
    <property type="entry name" value="RelE/ParE_toxin_dom_sf"/>
</dbReference>
<evidence type="ECO:0000313" key="4">
    <source>
        <dbReference type="Proteomes" id="UP001589692"/>
    </source>
</evidence>
<evidence type="ECO:0000256" key="1">
    <source>
        <dbReference type="ARBA" id="ARBA00006226"/>
    </source>
</evidence>
<keyword evidence="4" id="KW-1185">Reference proteome</keyword>
<dbReference type="Proteomes" id="UP001589692">
    <property type="component" value="Unassembled WGS sequence"/>
</dbReference>
<evidence type="ECO:0000256" key="2">
    <source>
        <dbReference type="ARBA" id="ARBA00022649"/>
    </source>
</evidence>
<dbReference type="RefSeq" id="WP_377264276.1">
    <property type="nucleotide sequence ID" value="NZ_JBHMAA010000024.1"/>
</dbReference>
<name>A0ABV6ALG5_9HYPH</name>
<dbReference type="InterPro" id="IPR051803">
    <property type="entry name" value="TA_system_RelE-like_toxin"/>
</dbReference>
<dbReference type="Pfam" id="PF05016">
    <property type="entry name" value="ParE_toxin"/>
    <property type="match status" value="1"/>
</dbReference>
<reference evidence="3 4" key="1">
    <citation type="submission" date="2024-09" db="EMBL/GenBank/DDBJ databases">
        <authorList>
            <person name="Sun Q."/>
            <person name="Mori K."/>
        </authorList>
    </citation>
    <scope>NUCLEOTIDE SEQUENCE [LARGE SCALE GENOMIC DNA]</scope>
    <source>
        <strain evidence="3 4">TBRC 4938</strain>
    </source>
</reference>
<dbReference type="EMBL" id="JBHMAA010000024">
    <property type="protein sequence ID" value="MFB9951470.1"/>
    <property type="molecule type" value="Genomic_DNA"/>
</dbReference>
<dbReference type="InterPro" id="IPR007712">
    <property type="entry name" value="RelE/ParE_toxin"/>
</dbReference>